<dbReference type="OrthoDB" id="1778624at2"/>
<dbReference type="GO" id="GO:0019316">
    <property type="term" value="P:D-allose catabolic process"/>
    <property type="evidence" value="ECO:0007669"/>
    <property type="project" value="TreeGrafter"/>
</dbReference>
<dbReference type="PIRSF" id="PIRSF005384">
    <property type="entry name" value="RpiB_LacA_B"/>
    <property type="match status" value="1"/>
</dbReference>
<evidence type="ECO:0000256" key="1">
    <source>
        <dbReference type="ARBA" id="ARBA00008754"/>
    </source>
</evidence>
<dbReference type="NCBIfam" id="TIGR01120">
    <property type="entry name" value="rpiB"/>
    <property type="match status" value="1"/>
</dbReference>
<sequence length="155" mass="16933">MSMRICLGSDHRGVRIKARLVQTLTSNGFDVSDEGTCTDEAVDYPDVAQQVARKVSCGEADRGILICGTGIGMSIAANKFTGVRAAPCYDEVMVEMSRRHNDVNVLCLPGDLIGERPIDDLVLMWLATKFDGGRHENRVNKIVMLEQSMSNGKSN</sequence>
<gene>
    <name evidence="4" type="primary">rpiB_1</name>
    <name evidence="4" type="ORF">K239x_13260</name>
</gene>
<dbReference type="AlphaFoldDB" id="A0A517NQI8"/>
<dbReference type="GO" id="GO:0004751">
    <property type="term" value="F:ribose-5-phosphate isomerase activity"/>
    <property type="evidence" value="ECO:0007669"/>
    <property type="project" value="UniProtKB-EC"/>
</dbReference>
<dbReference type="NCBIfam" id="TIGR00689">
    <property type="entry name" value="rpiB_lacA_lacB"/>
    <property type="match status" value="1"/>
</dbReference>
<dbReference type="GO" id="GO:0009052">
    <property type="term" value="P:pentose-phosphate shunt, non-oxidative branch"/>
    <property type="evidence" value="ECO:0007669"/>
    <property type="project" value="TreeGrafter"/>
</dbReference>
<dbReference type="NCBIfam" id="NF004051">
    <property type="entry name" value="PRK05571.1"/>
    <property type="match status" value="1"/>
</dbReference>
<dbReference type="SUPFAM" id="SSF89623">
    <property type="entry name" value="Ribose/Galactose isomerase RpiB/AlsB"/>
    <property type="match status" value="1"/>
</dbReference>
<dbReference type="Pfam" id="PF02502">
    <property type="entry name" value="LacAB_rpiB"/>
    <property type="match status" value="1"/>
</dbReference>
<evidence type="ECO:0000313" key="4">
    <source>
        <dbReference type="EMBL" id="QDT09380.1"/>
    </source>
</evidence>
<accession>A0A517NQI8</accession>
<keyword evidence="2 4" id="KW-0413">Isomerase</keyword>
<dbReference type="Gene3D" id="3.40.1400.10">
    <property type="entry name" value="Sugar-phosphate isomerase, RpiB/LacA/LacB"/>
    <property type="match status" value="1"/>
</dbReference>
<dbReference type="EMBL" id="CP036526">
    <property type="protein sequence ID" value="QDT09380.1"/>
    <property type="molecule type" value="Genomic_DNA"/>
</dbReference>
<feature type="active site" description="Proton donor" evidence="3">
    <location>
        <position position="100"/>
    </location>
</feature>
<dbReference type="PANTHER" id="PTHR30345:SF0">
    <property type="entry name" value="DNA DAMAGE-REPAIR_TOLERATION PROTEIN DRT102"/>
    <property type="match status" value="1"/>
</dbReference>
<protein>
    <submittedName>
        <fullName evidence="4">Ribose-5-phosphate isomerase B</fullName>
        <ecNumber evidence="4">5.3.1.6</ecNumber>
    </submittedName>
</protein>
<evidence type="ECO:0000256" key="2">
    <source>
        <dbReference type="ARBA" id="ARBA00023235"/>
    </source>
</evidence>
<dbReference type="EC" id="5.3.1.6" evidence="4"/>
<proteinExistence type="inferred from homology"/>
<name>A0A517NQI8_9BACT</name>
<organism evidence="4 5">
    <name type="scientific">Stieleria marina</name>
    <dbReference type="NCBI Taxonomy" id="1930275"/>
    <lineage>
        <taxon>Bacteria</taxon>
        <taxon>Pseudomonadati</taxon>
        <taxon>Planctomycetota</taxon>
        <taxon>Planctomycetia</taxon>
        <taxon>Pirellulales</taxon>
        <taxon>Pirellulaceae</taxon>
        <taxon>Stieleria</taxon>
    </lineage>
</organism>
<dbReference type="InterPro" id="IPR036569">
    <property type="entry name" value="RpiB_LacA_LacB_sf"/>
</dbReference>
<keyword evidence="5" id="KW-1185">Reference proteome</keyword>
<dbReference type="PANTHER" id="PTHR30345">
    <property type="entry name" value="RIBOSE-5-PHOSPHATE ISOMERASE B"/>
    <property type="match status" value="1"/>
</dbReference>
<dbReference type="InterPro" id="IPR004785">
    <property type="entry name" value="RpiB"/>
</dbReference>
<reference evidence="4 5" key="1">
    <citation type="submission" date="2019-02" db="EMBL/GenBank/DDBJ databases">
        <title>Deep-cultivation of Planctomycetes and their phenomic and genomic characterization uncovers novel biology.</title>
        <authorList>
            <person name="Wiegand S."/>
            <person name="Jogler M."/>
            <person name="Boedeker C."/>
            <person name="Pinto D."/>
            <person name="Vollmers J."/>
            <person name="Rivas-Marin E."/>
            <person name="Kohn T."/>
            <person name="Peeters S.H."/>
            <person name="Heuer A."/>
            <person name="Rast P."/>
            <person name="Oberbeckmann S."/>
            <person name="Bunk B."/>
            <person name="Jeske O."/>
            <person name="Meyerdierks A."/>
            <person name="Storesund J.E."/>
            <person name="Kallscheuer N."/>
            <person name="Luecker S."/>
            <person name="Lage O.M."/>
            <person name="Pohl T."/>
            <person name="Merkel B.J."/>
            <person name="Hornburger P."/>
            <person name="Mueller R.-W."/>
            <person name="Bruemmer F."/>
            <person name="Labrenz M."/>
            <person name="Spormann A.M."/>
            <person name="Op den Camp H."/>
            <person name="Overmann J."/>
            <person name="Amann R."/>
            <person name="Jetten M.S.M."/>
            <person name="Mascher T."/>
            <person name="Medema M.H."/>
            <person name="Devos D.P."/>
            <person name="Kaster A.-K."/>
            <person name="Ovreas L."/>
            <person name="Rohde M."/>
            <person name="Galperin M.Y."/>
            <person name="Jogler C."/>
        </authorList>
    </citation>
    <scope>NUCLEOTIDE SEQUENCE [LARGE SCALE GENOMIC DNA]</scope>
    <source>
        <strain evidence="4 5">K23_9</strain>
    </source>
</reference>
<feature type="active site" description="Proton acceptor" evidence="3">
    <location>
        <position position="67"/>
    </location>
</feature>
<evidence type="ECO:0000256" key="3">
    <source>
        <dbReference type="PIRSR" id="PIRSR005384-1"/>
    </source>
</evidence>
<comment type="similarity">
    <text evidence="1">Belongs to the LacAB/RpiB family.</text>
</comment>
<dbReference type="Proteomes" id="UP000319817">
    <property type="component" value="Chromosome"/>
</dbReference>
<dbReference type="InterPro" id="IPR003500">
    <property type="entry name" value="RpiB_LacA_LacB"/>
</dbReference>
<evidence type="ECO:0000313" key="5">
    <source>
        <dbReference type="Proteomes" id="UP000319817"/>
    </source>
</evidence>